<dbReference type="OrthoDB" id="8435546at2"/>
<evidence type="ECO:0000313" key="2">
    <source>
        <dbReference type="EMBL" id="TCP18413.1"/>
    </source>
</evidence>
<organism evidence="2 3">
    <name type="scientific">Nicoletella semolina</name>
    <dbReference type="NCBI Taxonomy" id="271160"/>
    <lineage>
        <taxon>Bacteria</taxon>
        <taxon>Pseudomonadati</taxon>
        <taxon>Pseudomonadota</taxon>
        <taxon>Gammaproteobacteria</taxon>
        <taxon>Pasteurellales</taxon>
        <taxon>Pasteurellaceae</taxon>
        <taxon>Nicoletella</taxon>
    </lineage>
</organism>
<keyword evidence="3" id="KW-1185">Reference proteome</keyword>
<dbReference type="InterPro" id="IPR009649">
    <property type="entry name" value="TraU"/>
</dbReference>
<evidence type="ECO:0000256" key="1">
    <source>
        <dbReference type="SAM" id="SignalP"/>
    </source>
</evidence>
<dbReference type="AlphaFoldDB" id="A0A4R2NBB2"/>
<feature type="signal peptide" evidence="1">
    <location>
        <begin position="1"/>
        <end position="24"/>
    </location>
</feature>
<dbReference type="Proteomes" id="UP000295537">
    <property type="component" value="Unassembled WGS sequence"/>
</dbReference>
<keyword evidence="1" id="KW-0732">Signal</keyword>
<reference evidence="2 3" key="1">
    <citation type="submission" date="2019-03" db="EMBL/GenBank/DDBJ databases">
        <title>Genomic Encyclopedia of Type Strains, Phase IV (KMG-IV): sequencing the most valuable type-strain genomes for metagenomic binning, comparative biology and taxonomic classification.</title>
        <authorList>
            <person name="Goeker M."/>
        </authorList>
    </citation>
    <scope>NUCLEOTIDE SEQUENCE [LARGE SCALE GENOMIC DNA]</scope>
    <source>
        <strain evidence="2 3">DSM 16380</strain>
    </source>
</reference>
<accession>A0A4R2NBB2</accession>
<proteinExistence type="predicted"/>
<evidence type="ECO:0000313" key="3">
    <source>
        <dbReference type="Proteomes" id="UP000295537"/>
    </source>
</evidence>
<dbReference type="Pfam" id="PF06834">
    <property type="entry name" value="TraU"/>
    <property type="match status" value="1"/>
</dbReference>
<dbReference type="RefSeq" id="WP_132500674.1">
    <property type="nucleotide sequence ID" value="NZ_LVXA01000001.1"/>
</dbReference>
<name>A0A4R2NBB2_9PAST</name>
<comment type="caution">
    <text evidence="2">The sequence shown here is derived from an EMBL/GenBank/DDBJ whole genome shotgun (WGS) entry which is preliminary data.</text>
</comment>
<feature type="chain" id="PRO_5020540190" evidence="1">
    <location>
        <begin position="25"/>
        <end position="313"/>
    </location>
</feature>
<sequence>MIKKCPQKLTALCTALAFTTTVQGEINTATIMASSASTSCLEYKVVGTCFWLFCTYFGCKVRTSTKVRHFLPEMVISAYNHDGQNPWSEMNVMSQGVKGGEYRSPQKNYSQFNFKNATAIGHPQGAISSMLNNTGYYCQSQTTSFMPYFLSSLDYFAWTKNLPEMFYPEAFTPGMREVRSSAEMWGNIFPRSGAVTQVHDYKASAVIAQRVADIVTRMGQLHIYQPAARTGGAGTWYPKPVKEGNAKNHKWQQLFPETQQSCSAFPDTPPTMLSEKGNYAWALWRPYKCCKRRGQTFLYSIDWYNDNEEKEIQ</sequence>
<dbReference type="EMBL" id="SLXJ01000002">
    <property type="protein sequence ID" value="TCP18413.1"/>
    <property type="molecule type" value="Genomic_DNA"/>
</dbReference>
<gene>
    <name evidence="2" type="ORF">EV693_10292</name>
</gene>
<dbReference type="NCBIfam" id="TIGR03756">
    <property type="entry name" value="conj_TIGR03756"/>
    <property type="match status" value="1"/>
</dbReference>
<dbReference type="InterPro" id="IPR026331">
    <property type="entry name" value="PFL_4710"/>
</dbReference>
<protein>
    <submittedName>
        <fullName evidence="2">Integrating conjugative element protein (TIGR03756 family)</fullName>
    </submittedName>
</protein>